<dbReference type="RefSeq" id="WP_369790815.1">
    <property type="nucleotide sequence ID" value="NZ_CP165628.1"/>
</dbReference>
<dbReference type="AlphaFoldDB" id="A0AB39VZS2"/>
<dbReference type="EMBL" id="CP165628">
    <property type="protein sequence ID" value="XDU74707.1"/>
    <property type="molecule type" value="Genomic_DNA"/>
</dbReference>
<sequence>MLENGRSHQRTRSFILWHNMLARCYTINSRGKPFFSAYKGVVVCERWHNFQYFCDDLPSLHGYTRWVNNPGEYELDKDYSYRRIYSPDTVSFISTSENAKEARLRNSAIKIQHENYRKINNARGKIFKEAESELKRNEIMYEVILHGNTKLIISDTPYGTAAFWPLTNKILRHGYITNGDVFVYLRYLNWLRLQWQSRNPHIDYIAATS</sequence>
<organism evidence="1">
    <name type="scientific">Rouxiella sp. WC2420</name>
    <dbReference type="NCBI Taxonomy" id="3234145"/>
    <lineage>
        <taxon>Bacteria</taxon>
        <taxon>Pseudomonadati</taxon>
        <taxon>Pseudomonadota</taxon>
        <taxon>Gammaproteobacteria</taxon>
        <taxon>Enterobacterales</taxon>
        <taxon>Yersiniaceae</taxon>
        <taxon>Rouxiella</taxon>
    </lineage>
</organism>
<evidence type="ECO:0000313" key="1">
    <source>
        <dbReference type="EMBL" id="XDU74707.1"/>
    </source>
</evidence>
<accession>A0AB39VZS2</accession>
<name>A0AB39VZS2_9GAMM</name>
<reference evidence="1" key="1">
    <citation type="submission" date="2024-07" db="EMBL/GenBank/DDBJ databases">
        <authorList>
            <person name="Biller S.J."/>
        </authorList>
    </citation>
    <scope>NUCLEOTIDE SEQUENCE</scope>
    <source>
        <strain evidence="1">WC2420</strain>
    </source>
</reference>
<protein>
    <submittedName>
        <fullName evidence="1">Uncharacterized protein</fullName>
    </submittedName>
</protein>
<proteinExistence type="predicted"/>
<gene>
    <name evidence="1" type="ORF">AB3G37_11755</name>
</gene>